<sequence>MTTHPLSTTEPSSATSAVGETMVTEAGNGDVAHRHADVQILIDETGDGPAMLTVCGDIDIVSAPILAACLHQATHHPGPGVVVDLFDVPFLGCPALAVLTAAANELCRDHRALTVAADEAHRRLLHRTRVDATIGCYSTVTDAFRAARTPTAHASSPTASPPFPYLIRPPATTCSRTDLSVRDHPPETHLHP</sequence>
<feature type="domain" description="STAS" evidence="2">
    <location>
        <begin position="47"/>
        <end position="147"/>
    </location>
</feature>
<accession>A0A1H4LE10</accession>
<gene>
    <name evidence="3" type="ORF">SAMN04490239_1232</name>
</gene>
<keyword evidence="4" id="KW-1185">Reference proteome</keyword>
<reference evidence="4" key="1">
    <citation type="submission" date="2016-10" db="EMBL/GenBank/DDBJ databases">
        <authorList>
            <person name="Varghese N."/>
            <person name="Submissions S."/>
        </authorList>
    </citation>
    <scope>NUCLEOTIDE SEQUENCE [LARGE SCALE GENOMIC DNA]</scope>
    <source>
        <strain evidence="4">DSM 44498</strain>
    </source>
</reference>
<dbReference type="AlphaFoldDB" id="A0A1H4LE10"/>
<dbReference type="Gene3D" id="3.30.750.24">
    <property type="entry name" value="STAS domain"/>
    <property type="match status" value="1"/>
</dbReference>
<evidence type="ECO:0000256" key="1">
    <source>
        <dbReference type="SAM" id="MobiDB-lite"/>
    </source>
</evidence>
<dbReference type="EMBL" id="FNSV01000005">
    <property type="protein sequence ID" value="SEB68924.1"/>
    <property type="molecule type" value="Genomic_DNA"/>
</dbReference>
<evidence type="ECO:0000313" key="3">
    <source>
        <dbReference type="EMBL" id="SEB68924.1"/>
    </source>
</evidence>
<dbReference type="InterPro" id="IPR036513">
    <property type="entry name" value="STAS_dom_sf"/>
</dbReference>
<dbReference type="PANTHER" id="PTHR33495:SF2">
    <property type="entry name" value="ANTI-SIGMA FACTOR ANTAGONIST TM_1081-RELATED"/>
    <property type="match status" value="1"/>
</dbReference>
<dbReference type="CDD" id="cd07043">
    <property type="entry name" value="STAS_anti-anti-sigma_factors"/>
    <property type="match status" value="1"/>
</dbReference>
<dbReference type="Proteomes" id="UP000183561">
    <property type="component" value="Unassembled WGS sequence"/>
</dbReference>
<dbReference type="SUPFAM" id="SSF52091">
    <property type="entry name" value="SpoIIaa-like"/>
    <property type="match status" value="1"/>
</dbReference>
<protein>
    <submittedName>
        <fullName evidence="3">Anti-anti-sigma factor</fullName>
    </submittedName>
</protein>
<proteinExistence type="predicted"/>
<organism evidence="3 4">
    <name type="scientific">Rhodococcus koreensis</name>
    <dbReference type="NCBI Taxonomy" id="99653"/>
    <lineage>
        <taxon>Bacteria</taxon>
        <taxon>Bacillati</taxon>
        <taxon>Actinomycetota</taxon>
        <taxon>Actinomycetes</taxon>
        <taxon>Mycobacteriales</taxon>
        <taxon>Nocardiaceae</taxon>
        <taxon>Rhodococcus</taxon>
    </lineage>
</organism>
<dbReference type="PROSITE" id="PS50801">
    <property type="entry name" value="STAS"/>
    <property type="match status" value="1"/>
</dbReference>
<evidence type="ECO:0000313" key="4">
    <source>
        <dbReference type="Proteomes" id="UP000183561"/>
    </source>
</evidence>
<name>A0A1H4LE10_9NOCA</name>
<dbReference type="GO" id="GO:0043856">
    <property type="term" value="F:anti-sigma factor antagonist activity"/>
    <property type="evidence" value="ECO:0007669"/>
    <property type="project" value="TreeGrafter"/>
</dbReference>
<evidence type="ECO:0000259" key="2">
    <source>
        <dbReference type="PROSITE" id="PS50801"/>
    </source>
</evidence>
<dbReference type="InterPro" id="IPR002645">
    <property type="entry name" value="STAS_dom"/>
</dbReference>
<feature type="compositionally biased region" description="Basic and acidic residues" evidence="1">
    <location>
        <begin position="179"/>
        <end position="192"/>
    </location>
</feature>
<dbReference type="Pfam" id="PF01740">
    <property type="entry name" value="STAS"/>
    <property type="match status" value="1"/>
</dbReference>
<feature type="region of interest" description="Disordered" evidence="1">
    <location>
        <begin position="152"/>
        <end position="192"/>
    </location>
</feature>
<dbReference type="PANTHER" id="PTHR33495">
    <property type="entry name" value="ANTI-SIGMA FACTOR ANTAGONIST TM_1081-RELATED-RELATED"/>
    <property type="match status" value="1"/>
</dbReference>